<accession>D2V2M1</accession>
<dbReference type="EMBL" id="GG738849">
    <property type="protein sequence ID" value="EFC48922.1"/>
    <property type="molecule type" value="Genomic_DNA"/>
</dbReference>
<organism evidence="3">
    <name type="scientific">Naegleria gruberi</name>
    <name type="common">Amoeba</name>
    <dbReference type="NCBI Taxonomy" id="5762"/>
    <lineage>
        <taxon>Eukaryota</taxon>
        <taxon>Discoba</taxon>
        <taxon>Heterolobosea</taxon>
        <taxon>Tetramitia</taxon>
        <taxon>Eutetramitia</taxon>
        <taxon>Vahlkampfiidae</taxon>
        <taxon>Naegleria</taxon>
    </lineage>
</organism>
<evidence type="ECO:0000256" key="1">
    <source>
        <dbReference type="SAM" id="MobiDB-lite"/>
    </source>
</evidence>
<keyword evidence="3" id="KW-1185">Reference proteome</keyword>
<dbReference type="InParanoid" id="D2V2M1"/>
<dbReference type="RefSeq" id="XP_002681666.1">
    <property type="nucleotide sequence ID" value="XM_002681620.1"/>
</dbReference>
<feature type="region of interest" description="Disordered" evidence="1">
    <location>
        <begin position="505"/>
        <end position="556"/>
    </location>
</feature>
<protein>
    <submittedName>
        <fullName evidence="2">Predicted protein</fullName>
    </submittedName>
</protein>
<sequence>MLDDARNKEEQSKVIMRNPSPKKSLFSPPPIYAQDKFKEPPTSLRNQLPEETPRNYILEDFKKSFKVPPRTPLADTQHFILNKYKNIHRSKFSENHDTLTNDMLNAAETVSRVLEQCDPDDEKYNIRILLEELNRLDIQQKKRKSLVPMNPISYTKKENKKNMESTTRENLEYSSYSPANRNLESFSSFSMKRPGSAPSCRQHSVASVPVSVSRTLISNNSQYLSSVMPSKCVNNFVANRPSSASRPSSAKRPSSVAHVRYLTEGRVPPTDIWDCEEEKNAKEQQLNEMLYDLVCEYHYLKEKGKEETEKEKKEYQEMKINFQRIYPLIKKHFQTYFASRKEIKWNDQKVIQLNKDIEDIALEEQIRDRVEQEHMDFLTKKLKVNQIRKSFKAQRQHNFLKRVVVNDPRALSQLQRLCTDESLDEALNEEVEDWENADYYDMNDYGRPSFEIPKIDLTKTKKKSVDLTSVGGQTARVGTPTITTNDRNAHLKYMRLMTPEATQTLRNSATPDASTYRPSSRPLSLKRPSSSQKQRTPPGFEELDKRTEISMKNPLNEIHDFEKRMVEAKKKNSKW</sequence>
<dbReference type="OrthoDB" id="10382860at2759"/>
<feature type="compositionally biased region" description="Basic and acidic residues" evidence="1">
    <location>
        <begin position="1"/>
        <end position="12"/>
    </location>
</feature>
<dbReference type="GeneID" id="8849944"/>
<gene>
    <name evidence="2" type="ORF">NAEGRDRAFT_63046</name>
</gene>
<feature type="region of interest" description="Disordered" evidence="1">
    <location>
        <begin position="1"/>
        <end position="50"/>
    </location>
</feature>
<name>D2V2M1_NAEGR</name>
<proteinExistence type="predicted"/>
<dbReference type="AlphaFoldDB" id="D2V2M1"/>
<evidence type="ECO:0000313" key="2">
    <source>
        <dbReference type="EMBL" id="EFC48922.1"/>
    </source>
</evidence>
<dbReference type="OMA" id="CEYHYLK"/>
<feature type="compositionally biased region" description="Low complexity" evidence="1">
    <location>
        <begin position="517"/>
        <end position="535"/>
    </location>
</feature>
<reference evidence="2 3" key="1">
    <citation type="journal article" date="2010" name="Cell">
        <title>The genome of Naegleria gruberi illuminates early eukaryotic versatility.</title>
        <authorList>
            <person name="Fritz-Laylin L.K."/>
            <person name="Prochnik S.E."/>
            <person name="Ginger M.L."/>
            <person name="Dacks J.B."/>
            <person name="Carpenter M.L."/>
            <person name="Field M.C."/>
            <person name="Kuo A."/>
            <person name="Paredez A."/>
            <person name="Chapman J."/>
            <person name="Pham J."/>
            <person name="Shu S."/>
            <person name="Neupane R."/>
            <person name="Cipriano M."/>
            <person name="Mancuso J."/>
            <person name="Tu H."/>
            <person name="Salamov A."/>
            <person name="Lindquist E."/>
            <person name="Shapiro H."/>
            <person name="Lucas S."/>
            <person name="Grigoriev I.V."/>
            <person name="Cande W.Z."/>
            <person name="Fulton C."/>
            <person name="Rokhsar D.S."/>
            <person name="Dawson S.C."/>
        </authorList>
    </citation>
    <scope>NUCLEOTIDE SEQUENCE [LARGE SCALE GENOMIC DNA]</scope>
    <source>
        <strain evidence="2 3">NEG-M</strain>
    </source>
</reference>
<dbReference type="Proteomes" id="UP000006671">
    <property type="component" value="Unassembled WGS sequence"/>
</dbReference>
<dbReference type="KEGG" id="ngr:NAEGRDRAFT_63046"/>
<evidence type="ECO:0000313" key="3">
    <source>
        <dbReference type="Proteomes" id="UP000006671"/>
    </source>
</evidence>
<dbReference type="VEuPathDB" id="AmoebaDB:NAEGRDRAFT_63046"/>